<dbReference type="Gene3D" id="3.40.630.30">
    <property type="match status" value="1"/>
</dbReference>
<feature type="compositionally biased region" description="Basic residues" evidence="1">
    <location>
        <begin position="190"/>
        <end position="200"/>
    </location>
</feature>
<dbReference type="PANTHER" id="PTHR20905">
    <property type="entry name" value="N-ACETYLTRANSFERASE-RELATED"/>
    <property type="match status" value="1"/>
</dbReference>
<dbReference type="GO" id="GO:0008080">
    <property type="term" value="F:N-acetyltransferase activity"/>
    <property type="evidence" value="ECO:0007669"/>
    <property type="project" value="TreeGrafter"/>
</dbReference>
<evidence type="ECO:0000313" key="4">
    <source>
        <dbReference type="Proteomes" id="UP000053825"/>
    </source>
</evidence>
<sequence length="200" mass="22648">MKMMMERTAIKIESMLSFCALEEGTDEFVGVLIATIFEKSQWYLKREQGETLRQVRKLKLHAIAKANFFNTIDADKSLCIDILCVKPDHQKKGIGTALLRSCIARASNIASACVGQFTSNAAQTIAKRLHFEVIYELPYKELEFENVRFQPFEECHPKNYSIACMALRISPPQLPIPPPPSLSTIIPRSTSKKKNAKKKK</sequence>
<proteinExistence type="predicted"/>
<evidence type="ECO:0000256" key="1">
    <source>
        <dbReference type="SAM" id="MobiDB-lite"/>
    </source>
</evidence>
<feature type="domain" description="N-acetyltransferase" evidence="2">
    <location>
        <begin position="78"/>
        <end position="132"/>
    </location>
</feature>
<accession>A0A0L7QZZ9</accession>
<keyword evidence="4" id="KW-1185">Reference proteome</keyword>
<dbReference type="CDD" id="cd04301">
    <property type="entry name" value="NAT_SF"/>
    <property type="match status" value="1"/>
</dbReference>
<dbReference type="InterPro" id="IPR000182">
    <property type="entry name" value="GNAT_dom"/>
</dbReference>
<gene>
    <name evidence="3" type="ORF">WH47_12475</name>
</gene>
<dbReference type="EMBL" id="KQ414672">
    <property type="protein sequence ID" value="KOC64173.1"/>
    <property type="molecule type" value="Genomic_DNA"/>
</dbReference>
<protein>
    <recommendedName>
        <fullName evidence="2">N-acetyltransferase domain-containing protein</fullName>
    </recommendedName>
</protein>
<dbReference type="Pfam" id="PF13508">
    <property type="entry name" value="Acetyltransf_7"/>
    <property type="match status" value="1"/>
</dbReference>
<organism evidence="3 4">
    <name type="scientific">Habropoda laboriosa</name>
    <dbReference type="NCBI Taxonomy" id="597456"/>
    <lineage>
        <taxon>Eukaryota</taxon>
        <taxon>Metazoa</taxon>
        <taxon>Ecdysozoa</taxon>
        <taxon>Arthropoda</taxon>
        <taxon>Hexapoda</taxon>
        <taxon>Insecta</taxon>
        <taxon>Pterygota</taxon>
        <taxon>Neoptera</taxon>
        <taxon>Endopterygota</taxon>
        <taxon>Hymenoptera</taxon>
        <taxon>Apocrita</taxon>
        <taxon>Aculeata</taxon>
        <taxon>Apoidea</taxon>
        <taxon>Anthophila</taxon>
        <taxon>Apidae</taxon>
        <taxon>Habropoda</taxon>
    </lineage>
</organism>
<dbReference type="PANTHER" id="PTHR20905:SF28">
    <property type="entry name" value="GH28833P-RELATED"/>
    <property type="match status" value="1"/>
</dbReference>
<dbReference type="Proteomes" id="UP000053825">
    <property type="component" value="Unassembled WGS sequence"/>
</dbReference>
<dbReference type="STRING" id="597456.A0A0L7QZZ9"/>
<dbReference type="InterPro" id="IPR016181">
    <property type="entry name" value="Acyl_CoA_acyltransferase"/>
</dbReference>
<dbReference type="SUPFAM" id="SSF55729">
    <property type="entry name" value="Acyl-CoA N-acyltransferases (Nat)"/>
    <property type="match status" value="1"/>
</dbReference>
<reference evidence="3 4" key="1">
    <citation type="submission" date="2015-07" db="EMBL/GenBank/DDBJ databases">
        <title>The genome of Habropoda laboriosa.</title>
        <authorList>
            <person name="Pan H."/>
            <person name="Kapheim K."/>
        </authorList>
    </citation>
    <scope>NUCLEOTIDE SEQUENCE [LARGE SCALE GENOMIC DNA]</scope>
    <source>
        <strain evidence="3">0110345459</strain>
    </source>
</reference>
<evidence type="ECO:0000259" key="2">
    <source>
        <dbReference type="Pfam" id="PF13508"/>
    </source>
</evidence>
<dbReference type="AlphaFoldDB" id="A0A0L7QZZ9"/>
<name>A0A0L7QZZ9_9HYME</name>
<feature type="region of interest" description="Disordered" evidence="1">
    <location>
        <begin position="175"/>
        <end position="200"/>
    </location>
</feature>
<evidence type="ECO:0000313" key="3">
    <source>
        <dbReference type="EMBL" id="KOC64173.1"/>
    </source>
</evidence>